<feature type="domain" description="AB hydrolase-1" evidence="1">
    <location>
        <begin position="16"/>
        <end position="238"/>
    </location>
</feature>
<keyword evidence="2" id="KW-0378">Hydrolase</keyword>
<evidence type="ECO:0000313" key="2">
    <source>
        <dbReference type="EMBL" id="OZM73825.1"/>
    </source>
</evidence>
<dbReference type="GO" id="GO:0016787">
    <property type="term" value="F:hydrolase activity"/>
    <property type="evidence" value="ECO:0007669"/>
    <property type="project" value="UniProtKB-KW"/>
</dbReference>
<dbReference type="Proteomes" id="UP000242444">
    <property type="component" value="Unassembled WGS sequence"/>
</dbReference>
<organism evidence="2 3">
    <name type="scientific">Amycolatopsis antarctica</name>
    <dbReference type="NCBI Taxonomy" id="1854586"/>
    <lineage>
        <taxon>Bacteria</taxon>
        <taxon>Bacillati</taxon>
        <taxon>Actinomycetota</taxon>
        <taxon>Actinomycetes</taxon>
        <taxon>Pseudonocardiales</taxon>
        <taxon>Pseudonocardiaceae</taxon>
        <taxon>Amycolatopsis</taxon>
    </lineage>
</organism>
<evidence type="ECO:0000313" key="3">
    <source>
        <dbReference type="Proteomes" id="UP000242444"/>
    </source>
</evidence>
<reference evidence="2 3" key="1">
    <citation type="submission" date="2017-07" db="EMBL/GenBank/DDBJ databases">
        <title>Amycolatopsis antarcticus sp. nov., isolated from the surface of an Antarcticus brown macroalga.</title>
        <authorList>
            <person name="Wang J."/>
            <person name="Leiva S."/>
            <person name="Huang J."/>
            <person name="Huang Y."/>
        </authorList>
    </citation>
    <scope>NUCLEOTIDE SEQUENCE [LARGE SCALE GENOMIC DNA]</scope>
    <source>
        <strain evidence="2 3">AU-G6</strain>
    </source>
</reference>
<dbReference type="RefSeq" id="WP_094861582.1">
    <property type="nucleotide sequence ID" value="NZ_NKYE01000003.1"/>
</dbReference>
<gene>
    <name evidence="2" type="ORF">CFN78_05835</name>
</gene>
<dbReference type="EMBL" id="NKYE01000003">
    <property type="protein sequence ID" value="OZM73825.1"/>
    <property type="molecule type" value="Genomic_DNA"/>
</dbReference>
<protein>
    <submittedName>
        <fullName evidence="2">Alpha/beta hydrolase</fullName>
    </submittedName>
</protein>
<dbReference type="InterPro" id="IPR000073">
    <property type="entry name" value="AB_hydrolase_1"/>
</dbReference>
<dbReference type="Gene3D" id="3.40.50.1820">
    <property type="entry name" value="alpha/beta hydrolase"/>
    <property type="match status" value="1"/>
</dbReference>
<dbReference type="PRINTS" id="PR00111">
    <property type="entry name" value="ABHYDROLASE"/>
</dbReference>
<dbReference type="OrthoDB" id="4944883at2"/>
<dbReference type="GO" id="GO:0016020">
    <property type="term" value="C:membrane"/>
    <property type="evidence" value="ECO:0007669"/>
    <property type="project" value="TreeGrafter"/>
</dbReference>
<sequence>MTEHFPSFVHGDGPGLVLAHGAGGDIPANFGAIAGALAATHTVVGTDYPGSGDSPSSRGGPPRLDELADTLVRTALAAGLPRFTVLGYSLGAAVAVRAATRHPEAVDGLILTAGFASADNRIRLAAEVWRGLLAHGDRVLLARYLTLLGTGGPWLHALSASEIEESVAALAAFIPPGSADQVELVSDVDVRAELAGIAVPTLVVATTEDGLVGRERSSELAERIPGAELREIPAGHGIGTEAPGEWLAVIRDFLDRRA</sequence>
<comment type="caution">
    <text evidence="2">The sequence shown here is derived from an EMBL/GenBank/DDBJ whole genome shotgun (WGS) entry which is preliminary data.</text>
</comment>
<dbReference type="AlphaFoldDB" id="A0A263D8W0"/>
<proteinExistence type="predicted"/>
<dbReference type="SUPFAM" id="SSF53474">
    <property type="entry name" value="alpha/beta-Hydrolases"/>
    <property type="match status" value="1"/>
</dbReference>
<dbReference type="InterPro" id="IPR029058">
    <property type="entry name" value="AB_hydrolase_fold"/>
</dbReference>
<name>A0A263D8W0_9PSEU</name>
<dbReference type="PANTHER" id="PTHR43798">
    <property type="entry name" value="MONOACYLGLYCEROL LIPASE"/>
    <property type="match status" value="1"/>
</dbReference>
<dbReference type="InterPro" id="IPR050266">
    <property type="entry name" value="AB_hydrolase_sf"/>
</dbReference>
<dbReference type="InParanoid" id="A0A263D8W0"/>
<dbReference type="PANTHER" id="PTHR43798:SF33">
    <property type="entry name" value="HYDROLASE, PUTATIVE (AFU_ORTHOLOGUE AFUA_2G14860)-RELATED"/>
    <property type="match status" value="1"/>
</dbReference>
<accession>A0A263D8W0</accession>
<evidence type="ECO:0000259" key="1">
    <source>
        <dbReference type="Pfam" id="PF00561"/>
    </source>
</evidence>
<keyword evidence="3" id="KW-1185">Reference proteome</keyword>
<dbReference type="Pfam" id="PF00561">
    <property type="entry name" value="Abhydrolase_1"/>
    <property type="match status" value="1"/>
</dbReference>